<keyword evidence="3" id="KW-1185">Reference proteome</keyword>
<dbReference type="Proteomes" id="UP000198804">
    <property type="component" value="Unassembled WGS sequence"/>
</dbReference>
<protein>
    <submittedName>
        <fullName evidence="2">Uncharacterized NAD(P)/FAD-binding protein YdhS</fullName>
    </submittedName>
</protein>
<organism evidence="2 3">
    <name type="scientific">Methylorubrum salsuginis</name>
    <dbReference type="NCBI Taxonomy" id="414703"/>
    <lineage>
        <taxon>Bacteria</taxon>
        <taxon>Pseudomonadati</taxon>
        <taxon>Pseudomonadota</taxon>
        <taxon>Alphaproteobacteria</taxon>
        <taxon>Hyphomicrobiales</taxon>
        <taxon>Methylobacteriaceae</taxon>
        <taxon>Methylorubrum</taxon>
    </lineage>
</organism>
<gene>
    <name evidence="2" type="ORF">SAMN04488125_107179</name>
</gene>
<dbReference type="Gene3D" id="3.50.50.60">
    <property type="entry name" value="FAD/NAD(P)-binding domain"/>
    <property type="match status" value="1"/>
</dbReference>
<evidence type="ECO:0000259" key="1">
    <source>
        <dbReference type="Pfam" id="PF13454"/>
    </source>
</evidence>
<dbReference type="EMBL" id="FOSV01000007">
    <property type="protein sequence ID" value="SFL02578.1"/>
    <property type="molecule type" value="Genomic_DNA"/>
</dbReference>
<proteinExistence type="predicted"/>
<dbReference type="OrthoDB" id="101972at2"/>
<dbReference type="RefSeq" id="WP_091945654.1">
    <property type="nucleotide sequence ID" value="NZ_FOSV01000007.1"/>
</dbReference>
<accession>A0A1I4E9W7</accession>
<dbReference type="AlphaFoldDB" id="A0A1I4E9W7"/>
<evidence type="ECO:0000313" key="2">
    <source>
        <dbReference type="EMBL" id="SFL02578.1"/>
    </source>
</evidence>
<dbReference type="InterPro" id="IPR036188">
    <property type="entry name" value="FAD/NAD-bd_sf"/>
</dbReference>
<name>A0A1I4E9W7_9HYPH</name>
<dbReference type="STRING" id="414703.SAMN04488125_107179"/>
<dbReference type="InterPro" id="IPR038732">
    <property type="entry name" value="HpyO/CreE_NAD-binding"/>
</dbReference>
<evidence type="ECO:0000313" key="3">
    <source>
        <dbReference type="Proteomes" id="UP000198804"/>
    </source>
</evidence>
<dbReference type="SUPFAM" id="SSF51905">
    <property type="entry name" value="FAD/NAD(P)-binding domain"/>
    <property type="match status" value="1"/>
</dbReference>
<dbReference type="PANTHER" id="PTHR40254:SF1">
    <property type="entry name" value="BLR0577 PROTEIN"/>
    <property type="match status" value="1"/>
</dbReference>
<dbReference type="InterPro" id="IPR052189">
    <property type="entry name" value="L-asp_N-monooxygenase_NS-form"/>
</dbReference>
<sequence length="458" mass="48813">MTRASLPPVAVIGAGFSGTMAALQLLSALPPERPVLLCERAGIFGRGLAYGTGNPAHLLNVRTANMSAFPDRPGDFESWLGHLGPEDMEGIRSTPAGTFASRGLYGRYLTELLSKAVTGSAAGRLRLLPDAVTDLEPHGGAFRLRTEGGQSFAVAGAVLAMGNLAAAPARSRHSLDPWDADHFGRLHPHAPVLILGTGLTMLDAVASLRAHGFEGAILALSRRGLLPNAHAPAAPWPTPNLTPAEFASLPRLLARIRAEVARANAQGIGWHGVIDALRPLTDTIWRSLPPPERRRFLRHLRPFWDVHRHRTAPPAAETIRAELARGALTVRAGRLLDVADESAQAVVTLRLRGAAAPERLGVQAMIDATGFGHLGQSRDPLVRRLLERGLVRPEPFGLGLDAGPDYRARGTGPARPLWLLGPLLRGVLWECTAVPDIRNEAAELAGLIATDLERAVAA</sequence>
<feature type="domain" description="FAD-dependent urate hydroxylase HpyO/Asp monooxygenase CreE-like FAD/NAD(P)-binding" evidence="1">
    <location>
        <begin position="10"/>
        <end position="163"/>
    </location>
</feature>
<dbReference type="Pfam" id="PF13454">
    <property type="entry name" value="NAD_binding_9"/>
    <property type="match status" value="1"/>
</dbReference>
<reference evidence="3" key="1">
    <citation type="submission" date="2016-10" db="EMBL/GenBank/DDBJ databases">
        <authorList>
            <person name="Varghese N."/>
            <person name="Submissions S."/>
        </authorList>
    </citation>
    <scope>NUCLEOTIDE SEQUENCE [LARGE SCALE GENOMIC DNA]</scope>
    <source>
        <strain evidence="3">CGMCC 1.6474</strain>
    </source>
</reference>
<dbReference type="PANTHER" id="PTHR40254">
    <property type="entry name" value="BLR0577 PROTEIN"/>
    <property type="match status" value="1"/>
</dbReference>